<dbReference type="SMART" id="SM00631">
    <property type="entry name" value="Zn_pept"/>
    <property type="match status" value="1"/>
</dbReference>
<evidence type="ECO:0000256" key="2">
    <source>
        <dbReference type="ARBA" id="ARBA00004613"/>
    </source>
</evidence>
<dbReference type="Gene3D" id="3.40.630.10">
    <property type="entry name" value="Zn peptidases"/>
    <property type="match status" value="1"/>
</dbReference>
<keyword evidence="7" id="KW-0479">Metal-binding</keyword>
<evidence type="ECO:0000256" key="3">
    <source>
        <dbReference type="ARBA" id="ARBA00005988"/>
    </source>
</evidence>
<dbReference type="GeneID" id="66074879"/>
<name>A0A9P7S405_9AGAR</name>
<dbReference type="CDD" id="cd03860">
    <property type="entry name" value="M14_CP_A-B_like"/>
    <property type="match status" value="1"/>
</dbReference>
<evidence type="ECO:0000256" key="15">
    <source>
        <dbReference type="ARBA" id="ARBA00026213"/>
    </source>
</evidence>
<evidence type="ECO:0000259" key="19">
    <source>
        <dbReference type="PROSITE" id="PS52035"/>
    </source>
</evidence>
<feature type="region of interest" description="Disordered" evidence="17">
    <location>
        <begin position="163"/>
        <end position="192"/>
    </location>
</feature>
<comment type="cofactor">
    <cofactor evidence="1">
        <name>Zn(2+)</name>
        <dbReference type="ChEBI" id="CHEBI:29105"/>
    </cofactor>
</comment>
<evidence type="ECO:0000256" key="18">
    <source>
        <dbReference type="SAM" id="SignalP"/>
    </source>
</evidence>
<comment type="caution">
    <text evidence="20">The sequence shown here is derived from an EMBL/GenBank/DDBJ whole genome shotgun (WGS) entry which is preliminary data.</text>
</comment>
<evidence type="ECO:0000256" key="7">
    <source>
        <dbReference type="ARBA" id="ARBA00022723"/>
    </source>
</evidence>
<dbReference type="PANTHER" id="PTHR11705">
    <property type="entry name" value="PROTEASE FAMILY M14 CARBOXYPEPTIDASE A,B"/>
    <property type="match status" value="1"/>
</dbReference>
<evidence type="ECO:0000256" key="11">
    <source>
        <dbReference type="ARBA" id="ARBA00023049"/>
    </source>
</evidence>
<evidence type="ECO:0000256" key="4">
    <source>
        <dbReference type="ARBA" id="ARBA00022525"/>
    </source>
</evidence>
<dbReference type="GO" id="GO:0006508">
    <property type="term" value="P:proteolysis"/>
    <property type="evidence" value="ECO:0007669"/>
    <property type="project" value="UniProtKB-KW"/>
</dbReference>
<evidence type="ECO:0000256" key="5">
    <source>
        <dbReference type="ARBA" id="ARBA00022645"/>
    </source>
</evidence>
<feature type="region of interest" description="Disordered" evidence="17">
    <location>
        <begin position="301"/>
        <end position="323"/>
    </location>
</feature>
<comment type="caution">
    <text evidence="16">Lacks conserved residue(s) required for the propagation of feature annotation.</text>
</comment>
<reference evidence="20" key="1">
    <citation type="journal article" date="2021" name="Genome Biol. Evol.">
        <title>The assembled and annotated genome of the fairy-ring fungus Marasmius oreades.</title>
        <authorList>
            <person name="Hiltunen M."/>
            <person name="Ament-Velasquez S.L."/>
            <person name="Johannesson H."/>
        </authorList>
    </citation>
    <scope>NUCLEOTIDE SEQUENCE</scope>
    <source>
        <strain evidence="20">03SP1</strain>
    </source>
</reference>
<protein>
    <recommendedName>
        <fullName evidence="14">Inactive metallocarboxypeptidase ECM14</fullName>
    </recommendedName>
    <alternativeName>
        <fullName evidence="15">Inactive metallocarboxypeptidase ecm14</fullName>
    </alternativeName>
</protein>
<keyword evidence="4" id="KW-0964">Secreted</keyword>
<dbReference type="KEGG" id="more:E1B28_005803"/>
<dbReference type="PANTHER" id="PTHR11705:SF147">
    <property type="entry name" value="INACTIVE METALLOCARBOXYPEPTIDASE ECM14"/>
    <property type="match status" value="1"/>
</dbReference>
<evidence type="ECO:0000256" key="14">
    <source>
        <dbReference type="ARBA" id="ARBA00026187"/>
    </source>
</evidence>
<organism evidence="20 21">
    <name type="scientific">Marasmius oreades</name>
    <name type="common">fairy-ring Marasmius</name>
    <dbReference type="NCBI Taxonomy" id="181124"/>
    <lineage>
        <taxon>Eukaryota</taxon>
        <taxon>Fungi</taxon>
        <taxon>Dikarya</taxon>
        <taxon>Basidiomycota</taxon>
        <taxon>Agaricomycotina</taxon>
        <taxon>Agaricomycetes</taxon>
        <taxon>Agaricomycetidae</taxon>
        <taxon>Agaricales</taxon>
        <taxon>Marasmiineae</taxon>
        <taxon>Marasmiaceae</taxon>
        <taxon>Marasmius</taxon>
    </lineage>
</organism>
<keyword evidence="8 18" id="KW-0732">Signal</keyword>
<dbReference type="GO" id="GO:0004181">
    <property type="term" value="F:metallocarboxypeptidase activity"/>
    <property type="evidence" value="ECO:0007669"/>
    <property type="project" value="InterPro"/>
</dbReference>
<keyword evidence="21" id="KW-1185">Reference proteome</keyword>
<evidence type="ECO:0000256" key="17">
    <source>
        <dbReference type="SAM" id="MobiDB-lite"/>
    </source>
</evidence>
<dbReference type="Pfam" id="PF00246">
    <property type="entry name" value="Peptidase_M14"/>
    <property type="match status" value="1"/>
</dbReference>
<comment type="function">
    <text evidence="13">Inactive carboxypeptidase that may play a role in cell wall organization and biogenesis.</text>
</comment>
<gene>
    <name evidence="20" type="ORF">E1B28_005803</name>
</gene>
<comment type="subcellular location">
    <subcellularLocation>
        <location evidence="2">Secreted</location>
    </subcellularLocation>
</comment>
<evidence type="ECO:0000256" key="16">
    <source>
        <dbReference type="PROSITE-ProRule" id="PRU01379"/>
    </source>
</evidence>
<dbReference type="PRINTS" id="PR00765">
    <property type="entry name" value="CRBOXYPTASEA"/>
</dbReference>
<dbReference type="AlphaFoldDB" id="A0A9P7S405"/>
<feature type="compositionally biased region" description="Basic and acidic residues" evidence="17">
    <location>
        <begin position="167"/>
        <end position="192"/>
    </location>
</feature>
<dbReference type="SUPFAM" id="SSF53187">
    <property type="entry name" value="Zn-dependent exopeptidases"/>
    <property type="match status" value="1"/>
</dbReference>
<evidence type="ECO:0000313" key="20">
    <source>
        <dbReference type="EMBL" id="KAG7095009.1"/>
    </source>
</evidence>
<dbReference type="RefSeq" id="XP_043011479.1">
    <property type="nucleotide sequence ID" value="XM_043150392.1"/>
</dbReference>
<dbReference type="OrthoDB" id="3626597at2759"/>
<evidence type="ECO:0000256" key="10">
    <source>
        <dbReference type="ARBA" id="ARBA00022833"/>
    </source>
</evidence>
<evidence type="ECO:0000256" key="1">
    <source>
        <dbReference type="ARBA" id="ARBA00001947"/>
    </source>
</evidence>
<sequence>MHCLWFCSLGLLTLPARAYGQQSPFLSTSAQTGALHKFNLIQTKVDVVGLAEAHGLDIWHLSLSQAHIFEPFDKNILRGLPDALQVIPHEVSYIPSANASTTSQMDEWDLSSLANTTYHSAYHPLHEINSFIHQLAEIFPTKVEVVELGHSALGREMYALKLTSGSPDDRSKDNERKPKPPKRDKPGKERELDPNKKLGFVIVGAQHAREWVATSTSLYLAHSLAVNSSEPRSLATILDVYDFYIIPSPNPDGYTYTWEEDRFWYKNRQVMGPKEKCVGLDMNRNWGYKWKPFSVGEGSLQMNHPTSSSSELLKKKKSKRPPADPCSFWYPGHRAFESPEVNNIATWVGTLPNLVGLIELRAYGQMLSTPFSYSCNRYPTDLEDQTEAAQGAIASLKNVHGTVFAAGSLCSNLYTAPGNLIDWMYKRVGIKYTYVAHLRDTGTYGFALPAELIRPVGEETSAMVAYLSKFIKIQMKRFL</sequence>
<keyword evidence="9" id="KW-0378">Hydrolase</keyword>
<dbReference type="PROSITE" id="PS52035">
    <property type="entry name" value="PEPTIDASE_M14"/>
    <property type="match status" value="1"/>
</dbReference>
<dbReference type="InterPro" id="IPR000834">
    <property type="entry name" value="Peptidase_M14"/>
</dbReference>
<accession>A0A9P7S405</accession>
<feature type="domain" description="Peptidase M14" evidence="19">
    <location>
        <begin position="121"/>
        <end position="471"/>
    </location>
</feature>
<evidence type="ECO:0000256" key="8">
    <source>
        <dbReference type="ARBA" id="ARBA00022729"/>
    </source>
</evidence>
<keyword evidence="5" id="KW-0121">Carboxypeptidase</keyword>
<evidence type="ECO:0000256" key="9">
    <source>
        <dbReference type="ARBA" id="ARBA00022801"/>
    </source>
</evidence>
<feature type="signal peptide" evidence="18">
    <location>
        <begin position="1"/>
        <end position="20"/>
    </location>
</feature>
<evidence type="ECO:0000256" key="12">
    <source>
        <dbReference type="ARBA" id="ARBA00023157"/>
    </source>
</evidence>
<comment type="similarity">
    <text evidence="3 16">Belongs to the peptidase M14 family.</text>
</comment>
<keyword evidence="10" id="KW-0862">Zinc</keyword>
<evidence type="ECO:0000313" key="21">
    <source>
        <dbReference type="Proteomes" id="UP001049176"/>
    </source>
</evidence>
<evidence type="ECO:0000256" key="6">
    <source>
        <dbReference type="ARBA" id="ARBA00022670"/>
    </source>
</evidence>
<dbReference type="FunFam" id="3.40.630.10:FF:000084">
    <property type="entry name" value="Carboxypeptidase B2"/>
    <property type="match status" value="1"/>
</dbReference>
<dbReference type="GO" id="GO:0008270">
    <property type="term" value="F:zinc ion binding"/>
    <property type="evidence" value="ECO:0007669"/>
    <property type="project" value="InterPro"/>
</dbReference>
<dbReference type="EMBL" id="CM032183">
    <property type="protein sequence ID" value="KAG7095009.1"/>
    <property type="molecule type" value="Genomic_DNA"/>
</dbReference>
<keyword evidence="12" id="KW-1015">Disulfide bond</keyword>
<dbReference type="GO" id="GO:0005615">
    <property type="term" value="C:extracellular space"/>
    <property type="evidence" value="ECO:0007669"/>
    <property type="project" value="TreeGrafter"/>
</dbReference>
<keyword evidence="11" id="KW-0482">Metalloprotease</keyword>
<keyword evidence="6" id="KW-0645">Protease</keyword>
<feature type="chain" id="PRO_5040269186" description="Inactive metallocarboxypeptidase ECM14" evidence="18">
    <location>
        <begin position="21"/>
        <end position="479"/>
    </location>
</feature>
<dbReference type="Proteomes" id="UP001049176">
    <property type="component" value="Chromosome 3"/>
</dbReference>
<proteinExistence type="inferred from homology"/>
<evidence type="ECO:0000256" key="13">
    <source>
        <dbReference type="ARBA" id="ARBA00025210"/>
    </source>
</evidence>